<comment type="similarity">
    <text evidence="1">Belongs to the LysR transcriptional regulatory family.</text>
</comment>
<dbReference type="SUPFAM" id="SSF46785">
    <property type="entry name" value="Winged helix' DNA-binding domain"/>
    <property type="match status" value="1"/>
</dbReference>
<evidence type="ECO:0000259" key="5">
    <source>
        <dbReference type="PROSITE" id="PS50931"/>
    </source>
</evidence>
<evidence type="ECO:0000256" key="3">
    <source>
        <dbReference type="ARBA" id="ARBA00023125"/>
    </source>
</evidence>
<dbReference type="Pfam" id="PF03466">
    <property type="entry name" value="LysR_substrate"/>
    <property type="match status" value="1"/>
</dbReference>
<dbReference type="Gene3D" id="3.40.190.10">
    <property type="entry name" value="Periplasmic binding protein-like II"/>
    <property type="match status" value="2"/>
</dbReference>
<keyword evidence="3 6" id="KW-0238">DNA-binding</keyword>
<dbReference type="InterPro" id="IPR036388">
    <property type="entry name" value="WH-like_DNA-bd_sf"/>
</dbReference>
<organism evidence="6 7">
    <name type="scientific">Gulbenkiania indica</name>
    <dbReference type="NCBI Taxonomy" id="375574"/>
    <lineage>
        <taxon>Bacteria</taxon>
        <taxon>Pseudomonadati</taxon>
        <taxon>Pseudomonadota</taxon>
        <taxon>Betaproteobacteria</taxon>
        <taxon>Neisseriales</taxon>
        <taxon>Chromobacteriaceae</taxon>
        <taxon>Gulbenkiania</taxon>
    </lineage>
</organism>
<dbReference type="STRING" id="375574.GCA_001418035_01239"/>
<dbReference type="GO" id="GO:0003677">
    <property type="term" value="F:DNA binding"/>
    <property type="evidence" value="ECO:0007669"/>
    <property type="project" value="UniProtKB-KW"/>
</dbReference>
<keyword evidence="2" id="KW-0805">Transcription regulation</keyword>
<sequence>MTSPDFNLLIALEALLDTGSVAGAARRLGLSASAMSRTLQRLRDTTGDPLLVRSGRGLVPTPRALALRARVGGLVQEVGQMLRPAAPLDLSTVRQRFTVLCSDGFVENFGAALLARVAAEAPGIHLHFRPKGQRSNAPLREGAADLEIGVVGATTAPDFHARALFRDRFVAVVRAGHPLDKAGLTPTEYAAERHVVDDRHAPAQDPVDGALSALGLARTIVATVGGFAPALALVRDAGLVATVPEHHTRHLRQGLSVIPLPVALPDITVSMLWPPRLDADPLHCWLRGVVHAVCAG</sequence>
<keyword evidence="7" id="KW-1185">Reference proteome</keyword>
<gene>
    <name evidence="6" type="ORF">Ga0061063_1448</name>
</gene>
<evidence type="ECO:0000256" key="1">
    <source>
        <dbReference type="ARBA" id="ARBA00009437"/>
    </source>
</evidence>
<dbReference type="Pfam" id="PF00126">
    <property type="entry name" value="HTH_1"/>
    <property type="match status" value="1"/>
</dbReference>
<dbReference type="PANTHER" id="PTHR30118:SF15">
    <property type="entry name" value="TRANSCRIPTIONAL REGULATORY PROTEIN"/>
    <property type="match status" value="1"/>
</dbReference>
<name>A0A0K6GVJ9_9NEIS</name>
<accession>A0A0K6GVJ9</accession>
<keyword evidence="4" id="KW-0804">Transcription</keyword>
<dbReference type="GO" id="GO:0003700">
    <property type="term" value="F:DNA-binding transcription factor activity"/>
    <property type="evidence" value="ECO:0007669"/>
    <property type="project" value="InterPro"/>
</dbReference>
<dbReference type="InterPro" id="IPR005119">
    <property type="entry name" value="LysR_subst-bd"/>
</dbReference>
<dbReference type="Gene3D" id="1.10.10.10">
    <property type="entry name" value="Winged helix-like DNA-binding domain superfamily/Winged helix DNA-binding domain"/>
    <property type="match status" value="1"/>
</dbReference>
<dbReference type="PANTHER" id="PTHR30118">
    <property type="entry name" value="HTH-TYPE TRANSCRIPTIONAL REGULATOR LEUO-RELATED"/>
    <property type="match status" value="1"/>
</dbReference>
<protein>
    <submittedName>
        <fullName evidence="6">DNA-binding transcriptional regulator, LysR family</fullName>
    </submittedName>
</protein>
<reference evidence="7" key="1">
    <citation type="submission" date="2015-08" db="EMBL/GenBank/DDBJ databases">
        <authorList>
            <person name="Varghese N."/>
        </authorList>
    </citation>
    <scope>NUCLEOTIDE SEQUENCE [LARGE SCALE GENOMIC DNA]</scope>
    <source>
        <strain evidence="7">DSM 17901</strain>
    </source>
</reference>
<dbReference type="SUPFAM" id="SSF53850">
    <property type="entry name" value="Periplasmic binding protein-like II"/>
    <property type="match status" value="1"/>
</dbReference>
<proteinExistence type="inferred from homology"/>
<dbReference type="InterPro" id="IPR036390">
    <property type="entry name" value="WH_DNA-bd_sf"/>
</dbReference>
<evidence type="ECO:0000313" key="6">
    <source>
        <dbReference type="EMBL" id="CUA82767.1"/>
    </source>
</evidence>
<dbReference type="RefSeq" id="WP_055433722.1">
    <property type="nucleotide sequence ID" value="NZ_CYHA01000002.1"/>
</dbReference>
<dbReference type="EMBL" id="CYHA01000002">
    <property type="protein sequence ID" value="CUA82767.1"/>
    <property type="molecule type" value="Genomic_DNA"/>
</dbReference>
<feature type="domain" description="HTH lysR-type" evidence="5">
    <location>
        <begin position="4"/>
        <end position="61"/>
    </location>
</feature>
<dbReference type="AlphaFoldDB" id="A0A0K6GVJ9"/>
<dbReference type="Proteomes" id="UP000243535">
    <property type="component" value="Unassembled WGS sequence"/>
</dbReference>
<evidence type="ECO:0000313" key="7">
    <source>
        <dbReference type="Proteomes" id="UP000243535"/>
    </source>
</evidence>
<dbReference type="InterPro" id="IPR050389">
    <property type="entry name" value="LysR-type_TF"/>
</dbReference>
<evidence type="ECO:0000256" key="4">
    <source>
        <dbReference type="ARBA" id="ARBA00023163"/>
    </source>
</evidence>
<dbReference type="OrthoDB" id="8717159at2"/>
<dbReference type="InterPro" id="IPR000847">
    <property type="entry name" value="LysR_HTH_N"/>
</dbReference>
<evidence type="ECO:0000256" key="2">
    <source>
        <dbReference type="ARBA" id="ARBA00023015"/>
    </source>
</evidence>
<dbReference type="CDD" id="cd08460">
    <property type="entry name" value="PBP2_DntR_like_1"/>
    <property type="match status" value="1"/>
</dbReference>
<dbReference type="PROSITE" id="PS50931">
    <property type="entry name" value="HTH_LYSR"/>
    <property type="match status" value="1"/>
</dbReference>